<feature type="transmembrane region" description="Helical" evidence="1">
    <location>
        <begin position="61"/>
        <end position="94"/>
    </location>
</feature>
<sequence length="139" mass="15884">MFQKSLHKKCNFTSHIILISTAYLLYGGDFVELRKTTDGETFIIELQEKKSSTGNQLKRFIYFSIGILGLLISVALFFTIIGILPAIGLAFFSVIFMYKAMGKQLVKCPNCSKKQPVVHKVEAFICHRCNKRTLIEWKQ</sequence>
<keyword evidence="3" id="KW-1185">Reference proteome</keyword>
<keyword evidence="1" id="KW-0472">Membrane</keyword>
<dbReference type="Proteomes" id="UP000223221">
    <property type="component" value="Segment"/>
</dbReference>
<organism evidence="2 3">
    <name type="scientific">Bacillus phage Carmel_SA</name>
    <dbReference type="NCBI Taxonomy" id="1983578"/>
    <lineage>
        <taxon>Viruses</taxon>
        <taxon>Duplodnaviria</taxon>
        <taxon>Heunggongvirae</taxon>
        <taxon>Uroviricota</taxon>
        <taxon>Caudoviricetes</taxon>
        <taxon>Wbetavirus</taxon>
        <taxon>Wbetavirus carmel</taxon>
    </lineage>
</organism>
<dbReference type="EMBL" id="KY963371">
    <property type="protein sequence ID" value="ARW58540.1"/>
    <property type="molecule type" value="Genomic_DNA"/>
</dbReference>
<name>A0A288WGQ4_9CAUD</name>
<evidence type="ECO:0000313" key="2">
    <source>
        <dbReference type="EMBL" id="ARW58540.1"/>
    </source>
</evidence>
<evidence type="ECO:0000256" key="1">
    <source>
        <dbReference type="SAM" id="Phobius"/>
    </source>
</evidence>
<keyword evidence="1" id="KW-0812">Transmembrane</keyword>
<dbReference type="KEGG" id="vg:79586958"/>
<dbReference type="RefSeq" id="YP_010739567.1">
    <property type="nucleotide sequence ID" value="NC_073042.1"/>
</dbReference>
<proteinExistence type="predicted"/>
<feature type="transmembrane region" description="Helical" evidence="1">
    <location>
        <begin position="12"/>
        <end position="28"/>
    </location>
</feature>
<reference evidence="2 3" key="1">
    <citation type="submission" date="2017-04" db="EMBL/GenBank/DDBJ databases">
        <title>Bacillus anthracis phage Complete Genome.</title>
        <authorList>
            <person name="Alkalay S."/>
            <person name="Coppenhagen-Glazer S."/>
            <person name="Hazan R."/>
        </authorList>
    </citation>
    <scope>NUCLEOTIDE SEQUENCE [LARGE SCALE GENOMIC DNA]</scope>
</reference>
<accession>A0A288WGQ4</accession>
<keyword evidence="1" id="KW-1133">Transmembrane helix</keyword>
<evidence type="ECO:0000313" key="3">
    <source>
        <dbReference type="Proteomes" id="UP000223221"/>
    </source>
</evidence>
<dbReference type="GeneID" id="79586958"/>
<protein>
    <submittedName>
        <fullName evidence="2">Uncharacterized protein</fullName>
    </submittedName>
</protein>